<evidence type="ECO:0000256" key="9">
    <source>
        <dbReference type="PROSITE-ProRule" id="PRU00024"/>
    </source>
</evidence>
<feature type="compositionally biased region" description="Low complexity" evidence="10">
    <location>
        <begin position="107"/>
        <end position="123"/>
    </location>
</feature>
<feature type="region of interest" description="Disordered" evidence="10">
    <location>
        <begin position="107"/>
        <end position="155"/>
    </location>
</feature>
<dbReference type="PANTHER" id="PTHR31832">
    <property type="entry name" value="B-BOX ZINC FINGER PROTEIN 22"/>
    <property type="match status" value="1"/>
</dbReference>
<dbReference type="FunFam" id="3.30.160.60:FF:000856">
    <property type="entry name" value="B-box zinc finger protein 21"/>
    <property type="match status" value="1"/>
</dbReference>
<protein>
    <submittedName>
        <fullName evidence="12">Zinc finger, B-box</fullName>
    </submittedName>
</protein>
<evidence type="ECO:0000256" key="6">
    <source>
        <dbReference type="ARBA" id="ARBA00023015"/>
    </source>
</evidence>
<sequence>MKIWCDVCNKEEAIFFCSADEAALCENCDRRVHHANKLASKHSRFSLLHPTFKESPLCDICQERRAFLFCQEDRAILCRECDFPIHRANEHTQKHNRFLLTGVKLSSSSSSPVLLNPTSSSSNGYGATVDSDQTTHNKSKSHSSKRFCSGSPSNDQKPYNLPCSTAANYRVEDNSDTASISTSSISEYLMETLPGWRVDDFLDPSNTANGFCKTIDEQVMIKGGDFDCFSSKAIWVPQVSYSPPQTPQLSFFVPGNDFVDGFKEAKDADVLKFGCEWDDDSFLVPQISSSSHKKSRHFR</sequence>
<dbReference type="Gene3D" id="3.30.160.60">
    <property type="entry name" value="Classic Zinc Finger"/>
    <property type="match status" value="1"/>
</dbReference>
<dbReference type="GO" id="GO:0009640">
    <property type="term" value="P:photomorphogenesis"/>
    <property type="evidence" value="ECO:0007669"/>
    <property type="project" value="TreeGrafter"/>
</dbReference>
<dbReference type="InterPro" id="IPR049808">
    <property type="entry name" value="CONSTANS-like_Bbox1"/>
</dbReference>
<gene>
    <name evidence="12" type="ORF">COLO4_26015</name>
</gene>
<dbReference type="CDD" id="cd19821">
    <property type="entry name" value="Bbox1_BBX-like"/>
    <property type="match status" value="2"/>
</dbReference>
<name>A0A1R3HZ44_9ROSI</name>
<dbReference type="OrthoDB" id="153872at2759"/>
<evidence type="ECO:0000313" key="12">
    <source>
        <dbReference type="EMBL" id="OMO75580.1"/>
    </source>
</evidence>
<dbReference type="AlphaFoldDB" id="A0A1R3HZ44"/>
<comment type="subcellular location">
    <subcellularLocation>
        <location evidence="1">Nucleus</location>
    </subcellularLocation>
</comment>
<dbReference type="GO" id="GO:0005634">
    <property type="term" value="C:nucleus"/>
    <property type="evidence" value="ECO:0007669"/>
    <property type="project" value="UniProtKB-SubCell"/>
</dbReference>
<keyword evidence="2" id="KW-0479">Metal-binding</keyword>
<dbReference type="PANTHER" id="PTHR31832:SF87">
    <property type="entry name" value="B-BOX ZINC FINGER PROTEIN 20"/>
    <property type="match status" value="1"/>
</dbReference>
<organism evidence="12 13">
    <name type="scientific">Corchorus olitorius</name>
    <dbReference type="NCBI Taxonomy" id="93759"/>
    <lineage>
        <taxon>Eukaryota</taxon>
        <taxon>Viridiplantae</taxon>
        <taxon>Streptophyta</taxon>
        <taxon>Embryophyta</taxon>
        <taxon>Tracheophyta</taxon>
        <taxon>Spermatophyta</taxon>
        <taxon>Magnoliopsida</taxon>
        <taxon>eudicotyledons</taxon>
        <taxon>Gunneridae</taxon>
        <taxon>Pentapetalae</taxon>
        <taxon>rosids</taxon>
        <taxon>malvids</taxon>
        <taxon>Malvales</taxon>
        <taxon>Malvaceae</taxon>
        <taxon>Grewioideae</taxon>
        <taxon>Apeibeae</taxon>
        <taxon>Corchorus</taxon>
    </lineage>
</organism>
<evidence type="ECO:0000313" key="13">
    <source>
        <dbReference type="Proteomes" id="UP000187203"/>
    </source>
</evidence>
<evidence type="ECO:0000256" key="8">
    <source>
        <dbReference type="ARBA" id="ARBA00023242"/>
    </source>
</evidence>
<accession>A0A1R3HZ44</accession>
<dbReference type="PROSITE" id="PS50119">
    <property type="entry name" value="ZF_BBOX"/>
    <property type="match status" value="2"/>
</dbReference>
<feature type="domain" description="B box-type" evidence="11">
    <location>
        <begin position="53"/>
        <end position="100"/>
    </location>
</feature>
<keyword evidence="7" id="KW-0804">Transcription</keyword>
<keyword evidence="4 9" id="KW-0863">Zinc-finger</keyword>
<dbReference type="GO" id="GO:0008270">
    <property type="term" value="F:zinc ion binding"/>
    <property type="evidence" value="ECO:0007669"/>
    <property type="project" value="UniProtKB-KW"/>
</dbReference>
<evidence type="ECO:0000256" key="7">
    <source>
        <dbReference type="ARBA" id="ARBA00023163"/>
    </source>
</evidence>
<comment type="caution">
    <text evidence="12">The sequence shown here is derived from an EMBL/GenBank/DDBJ whole genome shotgun (WGS) entry which is preliminary data.</text>
</comment>
<keyword evidence="6" id="KW-0805">Transcription regulation</keyword>
<dbReference type="GO" id="GO:0000976">
    <property type="term" value="F:transcription cis-regulatory region binding"/>
    <property type="evidence" value="ECO:0007669"/>
    <property type="project" value="UniProtKB-ARBA"/>
</dbReference>
<dbReference type="Proteomes" id="UP000187203">
    <property type="component" value="Unassembled WGS sequence"/>
</dbReference>
<feature type="domain" description="B box-type" evidence="11">
    <location>
        <begin position="1"/>
        <end position="47"/>
    </location>
</feature>
<dbReference type="GO" id="GO:0006355">
    <property type="term" value="P:regulation of DNA-templated transcription"/>
    <property type="evidence" value="ECO:0007669"/>
    <property type="project" value="TreeGrafter"/>
</dbReference>
<evidence type="ECO:0000256" key="2">
    <source>
        <dbReference type="ARBA" id="ARBA00022723"/>
    </source>
</evidence>
<keyword evidence="13" id="KW-1185">Reference proteome</keyword>
<dbReference type="InterPro" id="IPR051979">
    <property type="entry name" value="B-box_zinc_finger"/>
</dbReference>
<evidence type="ECO:0000256" key="10">
    <source>
        <dbReference type="SAM" id="MobiDB-lite"/>
    </source>
</evidence>
<dbReference type="InterPro" id="IPR000315">
    <property type="entry name" value="Znf_B-box"/>
</dbReference>
<reference evidence="13" key="1">
    <citation type="submission" date="2013-09" db="EMBL/GenBank/DDBJ databases">
        <title>Corchorus olitorius genome sequencing.</title>
        <authorList>
            <person name="Alam M."/>
            <person name="Haque M.S."/>
            <person name="Islam M.S."/>
            <person name="Emdad E.M."/>
            <person name="Islam M.M."/>
            <person name="Ahmed B."/>
            <person name="Halim A."/>
            <person name="Hossen Q.M.M."/>
            <person name="Hossain M.Z."/>
            <person name="Ahmed R."/>
            <person name="Khan M.M."/>
            <person name="Islam R."/>
            <person name="Rashid M.M."/>
            <person name="Khan S.A."/>
            <person name="Rahman M.S."/>
            <person name="Alam M."/>
            <person name="Yahiya A.S."/>
            <person name="Khan M.S."/>
            <person name="Azam M.S."/>
            <person name="Haque T."/>
            <person name="Lashkar M.Z.H."/>
            <person name="Akhand A.I."/>
            <person name="Morshed G."/>
            <person name="Roy S."/>
            <person name="Uddin K.S."/>
            <person name="Rabeya T."/>
            <person name="Hossain A.S."/>
            <person name="Chowdhury A."/>
            <person name="Snigdha A.R."/>
            <person name="Mortoza M.S."/>
            <person name="Matin S.A."/>
            <person name="Hoque S.M.E."/>
            <person name="Islam M.K."/>
            <person name="Roy D.K."/>
            <person name="Haider R."/>
            <person name="Moosa M.M."/>
            <person name="Elias S.M."/>
            <person name="Hasan A.M."/>
            <person name="Jahan S."/>
            <person name="Shafiuddin M."/>
            <person name="Mahmood N."/>
            <person name="Shommy N.S."/>
        </authorList>
    </citation>
    <scope>NUCLEOTIDE SEQUENCE [LARGE SCALE GENOMIC DNA]</scope>
    <source>
        <strain evidence="13">cv. O-4</strain>
    </source>
</reference>
<keyword evidence="5" id="KW-0862">Zinc</keyword>
<proteinExistence type="predicted"/>
<evidence type="ECO:0000259" key="11">
    <source>
        <dbReference type="PROSITE" id="PS50119"/>
    </source>
</evidence>
<keyword evidence="3" id="KW-0677">Repeat</keyword>
<evidence type="ECO:0000256" key="5">
    <source>
        <dbReference type="ARBA" id="ARBA00022833"/>
    </source>
</evidence>
<evidence type="ECO:0000256" key="1">
    <source>
        <dbReference type="ARBA" id="ARBA00004123"/>
    </source>
</evidence>
<keyword evidence="8" id="KW-0539">Nucleus</keyword>
<dbReference type="SMART" id="SM00336">
    <property type="entry name" value="BBOX"/>
    <property type="match status" value="2"/>
</dbReference>
<evidence type="ECO:0000256" key="4">
    <source>
        <dbReference type="ARBA" id="ARBA00022771"/>
    </source>
</evidence>
<dbReference type="Pfam" id="PF00643">
    <property type="entry name" value="zf-B_box"/>
    <property type="match status" value="2"/>
</dbReference>
<dbReference type="EMBL" id="AWUE01019196">
    <property type="protein sequence ID" value="OMO75580.1"/>
    <property type="molecule type" value="Genomic_DNA"/>
</dbReference>
<evidence type="ECO:0000256" key="3">
    <source>
        <dbReference type="ARBA" id="ARBA00022737"/>
    </source>
</evidence>